<dbReference type="RefSeq" id="WP_173534767.1">
    <property type="nucleotide sequence ID" value="NZ_CP054144.1"/>
</dbReference>
<organism evidence="1 2">
    <name type="scientific">Deefgea piscis</name>
    <dbReference type="NCBI Taxonomy" id="2739061"/>
    <lineage>
        <taxon>Bacteria</taxon>
        <taxon>Pseudomonadati</taxon>
        <taxon>Pseudomonadota</taxon>
        <taxon>Betaproteobacteria</taxon>
        <taxon>Neisseriales</taxon>
        <taxon>Chitinibacteraceae</taxon>
        <taxon>Deefgea</taxon>
    </lineage>
</organism>
<protein>
    <submittedName>
        <fullName evidence="1">Partition protein C</fullName>
    </submittedName>
</protein>
<evidence type="ECO:0000313" key="1">
    <source>
        <dbReference type="EMBL" id="QKJ68266.1"/>
    </source>
</evidence>
<proteinExistence type="predicted"/>
<reference evidence="1 2" key="1">
    <citation type="submission" date="2020-05" db="EMBL/GenBank/DDBJ databases">
        <title>Complete genome sequence of Deefgea sp. D17.</title>
        <authorList>
            <person name="Bae J.-W."/>
            <person name="Han J.E."/>
        </authorList>
    </citation>
    <scope>NUCLEOTIDE SEQUENCE [LARGE SCALE GENOMIC DNA]</scope>
    <source>
        <strain evidence="1 2">D17</strain>
        <plasmid evidence="1 2">unnamed1</plasmid>
    </source>
</reference>
<dbReference type="Proteomes" id="UP000504844">
    <property type="component" value="Plasmid unnamed1"/>
</dbReference>
<keyword evidence="2" id="KW-1185">Reference proteome</keyword>
<name>A0A6M8SXD7_9NEIS</name>
<gene>
    <name evidence="1" type="ORF">HQN60_15755</name>
</gene>
<keyword evidence="1" id="KW-0614">Plasmid</keyword>
<dbReference type="AlphaFoldDB" id="A0A6M8SXD7"/>
<dbReference type="KEGG" id="dee:HQN60_15755"/>
<dbReference type="EMBL" id="CP054144">
    <property type="protein sequence ID" value="QKJ68266.1"/>
    <property type="molecule type" value="Genomic_DNA"/>
</dbReference>
<accession>A0A6M8SXD7</accession>
<geneLocation type="plasmid" evidence="1 2">
    <name>unnamed1</name>
</geneLocation>
<dbReference type="NCBIfam" id="NF041544">
    <property type="entry name" value="ParC"/>
    <property type="match status" value="1"/>
</dbReference>
<sequence>MFQRELLLMHNLHDAKNWGINVADLFVNIVEPRAAKQFAGFGGITAASVRAEPEGLVVVFRVNGAESVLGAARGGMRYFKSIDGAASAIKQLGVTEFSMNLEPWVPKNATRKIDEE</sequence>
<dbReference type="InterPro" id="IPR048082">
    <property type="entry name" value="ParC-like"/>
</dbReference>
<evidence type="ECO:0000313" key="2">
    <source>
        <dbReference type="Proteomes" id="UP000504844"/>
    </source>
</evidence>